<keyword evidence="2" id="KW-1185">Reference proteome</keyword>
<evidence type="ECO:0000313" key="2">
    <source>
        <dbReference type="Proteomes" id="UP001596166"/>
    </source>
</evidence>
<dbReference type="EMBL" id="JBHSLC010000002">
    <property type="protein sequence ID" value="MFC5353538.1"/>
    <property type="molecule type" value="Genomic_DNA"/>
</dbReference>
<gene>
    <name evidence="1" type="ORF">ACFPMG_00835</name>
</gene>
<accession>A0ABW0FZG4</accession>
<organism evidence="1 2">
    <name type="scientific">Azospirillum himalayense</name>
    <dbReference type="NCBI Taxonomy" id="654847"/>
    <lineage>
        <taxon>Bacteria</taxon>
        <taxon>Pseudomonadati</taxon>
        <taxon>Pseudomonadota</taxon>
        <taxon>Alphaproteobacteria</taxon>
        <taxon>Rhodospirillales</taxon>
        <taxon>Azospirillaceae</taxon>
        <taxon>Azospirillum</taxon>
    </lineage>
</organism>
<proteinExistence type="predicted"/>
<protein>
    <recommendedName>
        <fullName evidence="3">Type II toxin-antitoxin system RelE/ParE family toxin</fullName>
    </recommendedName>
</protein>
<sequence length="84" mass="9735">MALELTHHAEQRWRERCAGLDPEAEWQAARKVGQKLWPKLKASCPAHEAGMTRSFSGVYYLFTHRSRIAWVAAPPERIITVFRM</sequence>
<evidence type="ECO:0008006" key="3">
    <source>
        <dbReference type="Google" id="ProtNLM"/>
    </source>
</evidence>
<dbReference type="Proteomes" id="UP001596166">
    <property type="component" value="Unassembled WGS sequence"/>
</dbReference>
<reference evidence="2" key="1">
    <citation type="journal article" date="2019" name="Int. J. Syst. Evol. Microbiol.">
        <title>The Global Catalogue of Microorganisms (GCM) 10K type strain sequencing project: providing services to taxonomists for standard genome sequencing and annotation.</title>
        <authorList>
            <consortium name="The Broad Institute Genomics Platform"/>
            <consortium name="The Broad Institute Genome Sequencing Center for Infectious Disease"/>
            <person name="Wu L."/>
            <person name="Ma J."/>
        </authorList>
    </citation>
    <scope>NUCLEOTIDE SEQUENCE [LARGE SCALE GENOMIC DNA]</scope>
    <source>
        <strain evidence="2">CCUG 58760</strain>
    </source>
</reference>
<comment type="caution">
    <text evidence="1">The sequence shown here is derived from an EMBL/GenBank/DDBJ whole genome shotgun (WGS) entry which is preliminary data.</text>
</comment>
<name>A0ABW0FZG4_9PROT</name>
<dbReference type="RefSeq" id="WP_376993365.1">
    <property type="nucleotide sequence ID" value="NZ_JBHSLC010000002.1"/>
</dbReference>
<evidence type="ECO:0000313" key="1">
    <source>
        <dbReference type="EMBL" id="MFC5353538.1"/>
    </source>
</evidence>